<organism evidence="3 4">
    <name type="scientific">Photobacterium aphoticum</name>
    <dbReference type="NCBI Taxonomy" id="754436"/>
    <lineage>
        <taxon>Bacteria</taxon>
        <taxon>Pseudomonadati</taxon>
        <taxon>Pseudomonadota</taxon>
        <taxon>Gammaproteobacteria</taxon>
        <taxon>Vibrionales</taxon>
        <taxon>Vibrionaceae</taxon>
        <taxon>Photobacterium</taxon>
    </lineage>
</organism>
<name>A0A0J1GTG9_9GAMM</name>
<keyword evidence="4" id="KW-1185">Reference proteome</keyword>
<feature type="domain" description="DUF6701" evidence="2">
    <location>
        <begin position="402"/>
        <end position="1079"/>
    </location>
</feature>
<sequence length="1086" mass="118914">MMKEQLSRGIRLGLLVLSLLFSTVYSVTLQAAGIDNYCAAFPGPAQTWESNRQTQSYLGFKALITGTYKEKGQHYLWLKLETNPELPGRGDFACDGNSCLFPTGSQPNRWATKLNLGAFQVTSSNAYYQANVPKLPEYGSFDIAAGVTESLRDGQGHKIKRFSVAGGSTVHLYAGTYWFEKMELSSRSKVITHGKVIIHVKGLSIADASEVFPQSDNPDDLHLYEHTGEHEFLSQVRLTKGSQFTGLLYSEESVNLEGGQCSSPTRCEITAITGAVTTRFLKMDSSYEAPSAVINGQSACFNPKEYFIDITPEKDESLTCDRQKVTVRVLDKDGKIATDYTGDIHLSSSLTRAGKARWFGTESGGTSLGDVKNRVTVTPNRGQKTLWLKSEHIGKITVTATLSKDDKKTDSSTFLFVPYGFEIAEGELPLVAGKPVDIAITALACPSEKGQMVATEYQGNRILTLETVYDSPSTGSQRIQLAKPNSTEWQSRQLSVHFEAGKASAQLRYLDAGTARLTLKDEQCTTSDCAVIPVAQRMYARALADWQGLTGSQTIKARPYTFALCDADNLGSGQQEKSIQAATGTANNGNAFVAAGERFATRVKPVIWTESDAGKDNIAPNGDATKLVDTRHLCERMETTNFYHAQAPAAKVQLTIPAGDNAKPHSPNVAGARPGVLTRSPLTHEEIATQPFYASWSEVGSIQLRAGVQGTYLGMKVNIGYRPVGRFYPKFMAVVPSESGMTYPNGQDFVYMNQPFNGQLTVQAQNQQQEPTYNYGYFADAYKVGIQMVAAAQQTLEGTGNRLTERMDFSEWDRVAGDHWRRNWQQEAITVPTAPLLFTRLNAMQGATVSAFGSTQPDGPYRVALGIAPQEVENCAQMGCPELNIHSMTVFNCSVGTACESTFRAQSFATFSARYGRMVMDDTAGRSGQALAIPLRVEYWNGKAFTVHEADHVSVFDGEYFCQQPLSDPAVRGKTLGNGEVTQGQAASGALNAQQDAGSDDRPHRAQIRFWQKLVDNAPSANHDADLPIYCQSGTVDREGGTQPWLLYNWRKQGDENPSAVVTFGTYRGNDRVIYRGEKGMNFRLP</sequence>
<dbReference type="PATRIC" id="fig|754436.4.peg.494"/>
<protein>
    <recommendedName>
        <fullName evidence="2">DUF6701 domain-containing protein</fullName>
    </recommendedName>
</protein>
<dbReference type="Proteomes" id="UP000036426">
    <property type="component" value="Unassembled WGS sequence"/>
</dbReference>
<proteinExistence type="predicted"/>
<dbReference type="InterPro" id="IPR046524">
    <property type="entry name" value="DUF6701"/>
</dbReference>
<feature type="compositionally biased region" description="Polar residues" evidence="1">
    <location>
        <begin position="980"/>
        <end position="997"/>
    </location>
</feature>
<evidence type="ECO:0000313" key="4">
    <source>
        <dbReference type="Proteomes" id="UP000036426"/>
    </source>
</evidence>
<evidence type="ECO:0000256" key="1">
    <source>
        <dbReference type="SAM" id="MobiDB-lite"/>
    </source>
</evidence>
<comment type="caution">
    <text evidence="3">The sequence shown here is derived from an EMBL/GenBank/DDBJ whole genome shotgun (WGS) entry which is preliminary data.</text>
</comment>
<gene>
    <name evidence="3" type="ORF">ABT58_02330</name>
</gene>
<accession>A0A0J1GTG9</accession>
<dbReference type="EMBL" id="LDOV01000004">
    <property type="protein sequence ID" value="KLV02719.1"/>
    <property type="molecule type" value="Genomic_DNA"/>
</dbReference>
<dbReference type="Pfam" id="PF20419">
    <property type="entry name" value="DUF6701"/>
    <property type="match status" value="1"/>
</dbReference>
<evidence type="ECO:0000259" key="2">
    <source>
        <dbReference type="Pfam" id="PF20419"/>
    </source>
</evidence>
<evidence type="ECO:0000313" key="3">
    <source>
        <dbReference type="EMBL" id="KLV02719.1"/>
    </source>
</evidence>
<feature type="region of interest" description="Disordered" evidence="1">
    <location>
        <begin position="976"/>
        <end position="1002"/>
    </location>
</feature>
<dbReference type="AlphaFoldDB" id="A0A0J1GTG9"/>
<reference evidence="3 4" key="1">
    <citation type="submission" date="2015-05" db="EMBL/GenBank/DDBJ databases">
        <title>Photobacterium galathea sp. nov.</title>
        <authorList>
            <person name="Machado H."/>
            <person name="Gram L."/>
        </authorList>
    </citation>
    <scope>NUCLEOTIDE SEQUENCE [LARGE SCALE GENOMIC DNA]</scope>
    <source>
        <strain evidence="3 4">DSM 25995</strain>
    </source>
</reference>